<feature type="coiled-coil region" evidence="1">
    <location>
        <begin position="4"/>
        <end position="31"/>
    </location>
</feature>
<dbReference type="Proteomes" id="UP001308005">
    <property type="component" value="Unassembled WGS sequence"/>
</dbReference>
<dbReference type="RefSeq" id="WP_324696314.1">
    <property type="nucleotide sequence ID" value="NZ_JAYMYJ010000124.1"/>
</dbReference>
<evidence type="ECO:0000256" key="1">
    <source>
        <dbReference type="SAM" id="Coils"/>
    </source>
</evidence>
<proteinExistence type="predicted"/>
<keyword evidence="2" id="KW-0472">Membrane</keyword>
<evidence type="ECO:0000256" key="2">
    <source>
        <dbReference type="SAM" id="Phobius"/>
    </source>
</evidence>
<evidence type="ECO:0000313" key="4">
    <source>
        <dbReference type="Proteomes" id="UP001308005"/>
    </source>
</evidence>
<keyword evidence="1" id="KW-0175">Coiled coil</keyword>
<keyword evidence="4" id="KW-1185">Reference proteome</keyword>
<protein>
    <recommendedName>
        <fullName evidence="5">Translation initiation factor 2</fullName>
    </recommendedName>
</protein>
<keyword evidence="2" id="KW-0812">Transmembrane</keyword>
<reference evidence="4" key="1">
    <citation type="submission" date="2023-07" db="EMBL/GenBank/DDBJ databases">
        <title>The carbon used by Thiothrix.</title>
        <authorList>
            <person name="Chen L."/>
        </authorList>
    </citation>
    <scope>NUCLEOTIDE SEQUENCE [LARGE SCALE GENOMIC DNA]</scope>
</reference>
<comment type="caution">
    <text evidence="3">The sequence shown here is derived from an EMBL/GenBank/DDBJ whole genome shotgun (WGS) entry which is preliminary data.</text>
</comment>
<evidence type="ECO:0000313" key="3">
    <source>
        <dbReference type="EMBL" id="MEB4592172.1"/>
    </source>
</evidence>
<organism evidence="3 4">
    <name type="scientific">Candidatus Thiothrix phosphatis</name>
    <dbReference type="NCBI Taxonomy" id="3112415"/>
    <lineage>
        <taxon>Bacteria</taxon>
        <taxon>Pseudomonadati</taxon>
        <taxon>Pseudomonadota</taxon>
        <taxon>Gammaproteobacteria</taxon>
        <taxon>Thiotrichales</taxon>
        <taxon>Thiotrichaceae</taxon>
        <taxon>Thiothrix</taxon>
    </lineage>
</organism>
<dbReference type="EMBL" id="JAYMYJ010000124">
    <property type="protein sequence ID" value="MEB4592172.1"/>
    <property type="molecule type" value="Genomic_DNA"/>
</dbReference>
<sequence>MGSIENHPQEMNDIEDELHGVENELQDFEERQVSVTRTLQMIVYPAMVAFIILSAYGFYLVQSLTTDVHALTATIADMHKSVETNMDKISGTMNVMTGQMNNLVVSTSQMTDNIVGMNDSTQNMAGNIQQMNASTQNMAVSTYNMQRDVWSMNKNISGPMKMFNKFTPFGSDKTTPYVVPPPTLAAPYYNYGYYGWPQMPVAQSQPAQAIAPAPVVAASQPQQAPPMETGTNGATTAIQTGEDAVMPAGEAMPAPAVPVIAPVPEHPDGAATAKDGHSALMPEEDLLTVATAIATK</sequence>
<evidence type="ECO:0008006" key="5">
    <source>
        <dbReference type="Google" id="ProtNLM"/>
    </source>
</evidence>
<gene>
    <name evidence="3" type="ORF">VSS37_14365</name>
</gene>
<name>A0ABU6D040_9GAMM</name>
<dbReference type="SUPFAM" id="SSF58104">
    <property type="entry name" value="Methyl-accepting chemotaxis protein (MCP) signaling domain"/>
    <property type="match status" value="1"/>
</dbReference>
<dbReference type="Gene3D" id="1.10.287.950">
    <property type="entry name" value="Methyl-accepting chemotaxis protein"/>
    <property type="match status" value="1"/>
</dbReference>
<keyword evidence="2" id="KW-1133">Transmembrane helix</keyword>
<feature type="transmembrane region" description="Helical" evidence="2">
    <location>
        <begin position="41"/>
        <end position="61"/>
    </location>
</feature>
<accession>A0ABU6D040</accession>